<comment type="caution">
    <text evidence="5">The sequence shown here is derived from an EMBL/GenBank/DDBJ whole genome shotgun (WGS) entry which is preliminary data.</text>
</comment>
<gene>
    <name evidence="5" type="ORF">C5O19_06270</name>
</gene>
<dbReference type="PROSITE" id="PS00519">
    <property type="entry name" value="HTH_ASNC_1"/>
    <property type="match status" value="1"/>
</dbReference>
<evidence type="ECO:0000259" key="4">
    <source>
        <dbReference type="PROSITE" id="PS50956"/>
    </source>
</evidence>
<dbReference type="GO" id="GO:0006355">
    <property type="term" value="P:regulation of DNA-templated transcription"/>
    <property type="evidence" value="ECO:0007669"/>
    <property type="project" value="UniProtKB-ARBA"/>
</dbReference>
<dbReference type="OrthoDB" id="9800326at2"/>
<dbReference type="InterPro" id="IPR011991">
    <property type="entry name" value="ArsR-like_HTH"/>
</dbReference>
<sequence length="154" mass="17466">MDQLDPIDRRILSLLQTNAFISNKELAQEVGLSLTPVHERVKRLEREGYLKGYVALVDRRKIGRSLIAFCQVSLKEHTQAFIQEFEAKIGSLPEVMECYNIAGPYDYLLKVIVKDMDDYRRFVVEQLAALAHIGGPQSVFVMAEIKVTTALPVD</sequence>
<reference evidence="6" key="1">
    <citation type="submission" date="2018-02" db="EMBL/GenBank/DDBJ databases">
        <title>Genome sequencing of Solimonas sp. HR-BB.</title>
        <authorList>
            <person name="Lee Y."/>
            <person name="Jeon C.O."/>
        </authorList>
    </citation>
    <scope>NUCLEOTIDE SEQUENCE [LARGE SCALE GENOMIC DNA]</scope>
    <source>
        <strain evidence="6">HR-U</strain>
    </source>
</reference>
<keyword evidence="3" id="KW-0804">Transcription</keyword>
<evidence type="ECO:0000313" key="5">
    <source>
        <dbReference type="EMBL" id="PQA59256.1"/>
    </source>
</evidence>
<dbReference type="PANTHER" id="PTHR30154">
    <property type="entry name" value="LEUCINE-RESPONSIVE REGULATORY PROTEIN"/>
    <property type="match status" value="1"/>
</dbReference>
<dbReference type="PANTHER" id="PTHR30154:SF34">
    <property type="entry name" value="TRANSCRIPTIONAL REGULATOR AZLB"/>
    <property type="match status" value="1"/>
</dbReference>
<dbReference type="GO" id="GO:0043565">
    <property type="term" value="F:sequence-specific DNA binding"/>
    <property type="evidence" value="ECO:0007669"/>
    <property type="project" value="InterPro"/>
</dbReference>
<dbReference type="CDD" id="cd00090">
    <property type="entry name" value="HTH_ARSR"/>
    <property type="match status" value="1"/>
</dbReference>
<dbReference type="AlphaFoldDB" id="A0A2S7INM3"/>
<dbReference type="InterPro" id="IPR036388">
    <property type="entry name" value="WH-like_DNA-bd_sf"/>
</dbReference>
<accession>A0A2S7INM3</accession>
<dbReference type="InterPro" id="IPR019887">
    <property type="entry name" value="Tscrpt_reg_AsnC/Lrp_C"/>
</dbReference>
<dbReference type="InterPro" id="IPR000485">
    <property type="entry name" value="AsnC-type_HTH_dom"/>
</dbReference>
<feature type="domain" description="HTH asnC-type" evidence="4">
    <location>
        <begin position="4"/>
        <end position="65"/>
    </location>
</feature>
<dbReference type="GO" id="GO:0043200">
    <property type="term" value="P:response to amino acid"/>
    <property type="evidence" value="ECO:0007669"/>
    <property type="project" value="TreeGrafter"/>
</dbReference>
<dbReference type="RefSeq" id="WP_104710614.1">
    <property type="nucleotide sequence ID" value="NZ_PTRA01000001.1"/>
</dbReference>
<dbReference type="SUPFAM" id="SSF46785">
    <property type="entry name" value="Winged helix' DNA-binding domain"/>
    <property type="match status" value="1"/>
</dbReference>
<dbReference type="Gene3D" id="1.10.10.10">
    <property type="entry name" value="Winged helix-like DNA-binding domain superfamily/Winged helix DNA-binding domain"/>
    <property type="match status" value="1"/>
</dbReference>
<evidence type="ECO:0000256" key="1">
    <source>
        <dbReference type="ARBA" id="ARBA00023015"/>
    </source>
</evidence>
<dbReference type="InterPro" id="IPR019885">
    <property type="entry name" value="Tscrpt_reg_HTH_AsnC-type_CS"/>
</dbReference>
<dbReference type="EMBL" id="PTRA01000001">
    <property type="protein sequence ID" value="PQA59256.1"/>
    <property type="molecule type" value="Genomic_DNA"/>
</dbReference>
<organism evidence="5 6">
    <name type="scientific">Siphonobacter curvatus</name>
    <dbReference type="NCBI Taxonomy" id="2094562"/>
    <lineage>
        <taxon>Bacteria</taxon>
        <taxon>Pseudomonadati</taxon>
        <taxon>Bacteroidota</taxon>
        <taxon>Cytophagia</taxon>
        <taxon>Cytophagales</taxon>
        <taxon>Cytophagaceae</taxon>
        <taxon>Siphonobacter</taxon>
    </lineage>
</organism>
<keyword evidence="2" id="KW-0238">DNA-binding</keyword>
<protein>
    <submittedName>
        <fullName evidence="5">AsnC family transcriptional regulator</fullName>
    </submittedName>
</protein>
<dbReference type="Proteomes" id="UP000239590">
    <property type="component" value="Unassembled WGS sequence"/>
</dbReference>
<dbReference type="SMART" id="SM00344">
    <property type="entry name" value="HTH_ASNC"/>
    <property type="match status" value="1"/>
</dbReference>
<dbReference type="InterPro" id="IPR036390">
    <property type="entry name" value="WH_DNA-bd_sf"/>
</dbReference>
<dbReference type="PROSITE" id="PS50956">
    <property type="entry name" value="HTH_ASNC_2"/>
    <property type="match status" value="1"/>
</dbReference>
<dbReference type="Gene3D" id="3.30.70.920">
    <property type="match status" value="1"/>
</dbReference>
<dbReference type="PRINTS" id="PR00033">
    <property type="entry name" value="HTHASNC"/>
</dbReference>
<evidence type="ECO:0000256" key="3">
    <source>
        <dbReference type="ARBA" id="ARBA00023163"/>
    </source>
</evidence>
<dbReference type="InterPro" id="IPR019888">
    <property type="entry name" value="Tscrpt_reg_AsnC-like"/>
</dbReference>
<dbReference type="Pfam" id="PF13412">
    <property type="entry name" value="HTH_24"/>
    <property type="match status" value="1"/>
</dbReference>
<proteinExistence type="predicted"/>
<name>A0A2S7INM3_9BACT</name>
<evidence type="ECO:0000256" key="2">
    <source>
        <dbReference type="ARBA" id="ARBA00023125"/>
    </source>
</evidence>
<keyword evidence="1" id="KW-0805">Transcription regulation</keyword>
<evidence type="ECO:0000313" key="6">
    <source>
        <dbReference type="Proteomes" id="UP000239590"/>
    </source>
</evidence>
<keyword evidence="6" id="KW-1185">Reference proteome</keyword>
<dbReference type="SUPFAM" id="SSF54909">
    <property type="entry name" value="Dimeric alpha+beta barrel"/>
    <property type="match status" value="1"/>
</dbReference>
<dbReference type="GO" id="GO:0005829">
    <property type="term" value="C:cytosol"/>
    <property type="evidence" value="ECO:0007669"/>
    <property type="project" value="TreeGrafter"/>
</dbReference>
<dbReference type="InterPro" id="IPR011008">
    <property type="entry name" value="Dimeric_a/b-barrel"/>
</dbReference>
<dbReference type="Pfam" id="PF01037">
    <property type="entry name" value="AsnC_trans_reg"/>
    <property type="match status" value="1"/>
</dbReference>